<evidence type="ECO:0000313" key="4">
    <source>
        <dbReference type="Proteomes" id="UP000182894"/>
    </source>
</evidence>
<organism evidence="3 4">
    <name type="scientific">Pseudomonas abietaniphila</name>
    <dbReference type="NCBI Taxonomy" id="89065"/>
    <lineage>
        <taxon>Bacteria</taxon>
        <taxon>Pseudomonadati</taxon>
        <taxon>Pseudomonadota</taxon>
        <taxon>Gammaproteobacteria</taxon>
        <taxon>Pseudomonadales</taxon>
        <taxon>Pseudomonadaceae</taxon>
        <taxon>Pseudomonas</taxon>
    </lineage>
</organism>
<dbReference type="Pfam" id="PF01852">
    <property type="entry name" value="START"/>
    <property type="match status" value="1"/>
</dbReference>
<dbReference type="InterPro" id="IPR051213">
    <property type="entry name" value="START_lipid_transfer"/>
</dbReference>
<proteinExistence type="predicted"/>
<dbReference type="RefSeq" id="WP_074750032.1">
    <property type="nucleotide sequence ID" value="NZ_FNCO01000001.1"/>
</dbReference>
<dbReference type="SUPFAM" id="SSF55961">
    <property type="entry name" value="Bet v1-like"/>
    <property type="match status" value="1"/>
</dbReference>
<dbReference type="PROSITE" id="PS50848">
    <property type="entry name" value="START"/>
    <property type="match status" value="1"/>
</dbReference>
<evidence type="ECO:0000259" key="2">
    <source>
        <dbReference type="PROSITE" id="PS50848"/>
    </source>
</evidence>
<dbReference type="PANTHER" id="PTHR19308">
    <property type="entry name" value="PHOSPHATIDYLCHOLINE TRANSFER PROTEIN"/>
    <property type="match status" value="1"/>
</dbReference>
<feature type="signal peptide" evidence="1">
    <location>
        <begin position="1"/>
        <end position="21"/>
    </location>
</feature>
<dbReference type="InterPro" id="IPR023393">
    <property type="entry name" value="START-like_dom_sf"/>
</dbReference>
<dbReference type="GO" id="GO:0008289">
    <property type="term" value="F:lipid binding"/>
    <property type="evidence" value="ECO:0007669"/>
    <property type="project" value="InterPro"/>
</dbReference>
<evidence type="ECO:0000256" key="1">
    <source>
        <dbReference type="SAM" id="SignalP"/>
    </source>
</evidence>
<protein>
    <submittedName>
        <fullName evidence="3">START domain-containing protein</fullName>
    </submittedName>
</protein>
<dbReference type="PIRSF" id="PIRSF039033">
    <property type="entry name" value="START_dom"/>
    <property type="match status" value="1"/>
</dbReference>
<dbReference type="InterPro" id="IPR002913">
    <property type="entry name" value="START_lipid-bd_dom"/>
</dbReference>
<dbReference type="GO" id="GO:0005737">
    <property type="term" value="C:cytoplasm"/>
    <property type="evidence" value="ECO:0007669"/>
    <property type="project" value="UniProtKB-ARBA"/>
</dbReference>
<evidence type="ECO:0000313" key="3">
    <source>
        <dbReference type="EMBL" id="SDG27973.1"/>
    </source>
</evidence>
<reference evidence="4" key="1">
    <citation type="submission" date="2016-10" db="EMBL/GenBank/DDBJ databases">
        <authorList>
            <person name="Varghese N."/>
            <person name="Submissions S."/>
        </authorList>
    </citation>
    <scope>NUCLEOTIDE SEQUENCE [LARGE SCALE GENOMIC DNA]</scope>
    <source>
        <strain evidence="4">ATCC 700689</strain>
    </source>
</reference>
<gene>
    <name evidence="3" type="ORF">SAMN05216605_101602</name>
</gene>
<dbReference type="AlphaFoldDB" id="A0A1G7SY34"/>
<dbReference type="OrthoDB" id="5734556at2"/>
<dbReference type="STRING" id="89065.SAMN05216605_101602"/>
<keyword evidence="1" id="KW-0732">Signal</keyword>
<sequence length="210" mass="23011">MNTLPGLCALLLTLGCASATAEDWKLAKVEDGIKVYLNRSPTSQYQSFRGVALIKADVATLSHLQENLTIACKWLYACDDMRLLKVDGDSTFVYLTTALPWPANTRDMVLKVQTEQAGDGSVIRHLSAVNGMEPIVPGMIRVEQLQGVWQMVPKGERETEVTYQLQAEPAGDIPSWLANRFVIDAPMVTLKTLRAVAERQGGHAADSDLP</sequence>
<dbReference type="InterPro" id="IPR028347">
    <property type="entry name" value="START_dom_prot"/>
</dbReference>
<keyword evidence="4" id="KW-1185">Reference proteome</keyword>
<dbReference type="PANTHER" id="PTHR19308:SF14">
    <property type="entry name" value="START DOMAIN-CONTAINING PROTEIN"/>
    <property type="match status" value="1"/>
</dbReference>
<dbReference type="Gene3D" id="3.30.530.20">
    <property type="match status" value="1"/>
</dbReference>
<accession>A0A1G7SY34</accession>
<feature type="domain" description="START" evidence="2">
    <location>
        <begin position="17"/>
        <end position="202"/>
    </location>
</feature>
<dbReference type="EMBL" id="FNCO01000001">
    <property type="protein sequence ID" value="SDG27973.1"/>
    <property type="molecule type" value="Genomic_DNA"/>
</dbReference>
<name>A0A1G7SY34_9PSED</name>
<feature type="chain" id="PRO_5010277889" evidence="1">
    <location>
        <begin position="22"/>
        <end position="210"/>
    </location>
</feature>
<dbReference type="Proteomes" id="UP000182894">
    <property type="component" value="Unassembled WGS sequence"/>
</dbReference>